<dbReference type="GO" id="GO:0016757">
    <property type="term" value="F:glycosyltransferase activity"/>
    <property type="evidence" value="ECO:0007669"/>
    <property type="project" value="UniProtKB-KW"/>
</dbReference>
<protein>
    <submittedName>
        <fullName evidence="5">Glycosyl transferase family 2</fullName>
    </submittedName>
</protein>
<comment type="similarity">
    <text evidence="1">Belongs to the glycosyltransferase 2 family.</text>
</comment>
<dbReference type="Gene3D" id="3.40.50.2000">
    <property type="entry name" value="Glycogen Phosphorylase B"/>
    <property type="match status" value="1"/>
</dbReference>
<dbReference type="Gene3D" id="3.90.550.10">
    <property type="entry name" value="Spore Coat Polysaccharide Biosynthesis Protein SpsA, Chain A"/>
    <property type="match status" value="1"/>
</dbReference>
<evidence type="ECO:0000313" key="6">
    <source>
        <dbReference type="Proteomes" id="UP000032232"/>
    </source>
</evidence>
<dbReference type="AlphaFoldDB" id="A0A0D1ED11"/>
<name>A0A0D1ED11_9RHOB</name>
<keyword evidence="6" id="KW-1185">Reference proteome</keyword>
<sequence length="800" mass="86514">MIGRLSRIFRRYADAKLHLERTSNQAGDADQVVRVTLRENRLRVEGSSAAREVMLSLAGMQDVAFPGPDRTFALDLPWAPGDAMIAFDGRQSPLHHFDDAEVAKARQRLWLPYLADLVRLSPTILRWKSHGDMGAREIVKERLGLVPTSHAVLLDPTVLVPSPDASPFEHVTILMPVYGALALTLEALERVAANTDVSWHLILIDDASPDPDVFPALRTWAKGREQVTLIRNAENLGFVGTVNRGLAIARDRRDGVPVVLLNSDAMVPAGWMTRLLAPLADETVASVTPLSNDAEIFTVPVICAPAALPDGVADALDRSAADLSGPIEAPTGVGFCMALAPAFLRRVPEFDPAFGRGYGEETDWCQKTRAIGGRHVVTPSLFVEHRSGASFGAAAKARLLERNGAEISRRYPDYDDEVQTFLRDDPVTTARLALALDWAAVTVPEAVPVYLAHAMGGGAETWLRREIEADGVAVVLRVGQGHRFRLELHTPVGITQGLTDDIGLVAGLMSRLERRRIIYSCGVGDRSPRDIPDLLLRLAAQGDETEGAHPVEVLFHDYFPISPSYTLLDHRGVFRGVPVTGTPVAEDPAHCFKTRDGRLLGLSEWQSAWGRLLRSAEITVFSESSRRIVGTVWPDLKSRIQVRPHAVAPLPRIEVSGGRRPVIGVLGNIGRHKGADIVVELARRLAQKGAGLVVLGEFDPGLALPKPARCHGSYRPGDVAGLVSRYGITHWAIPSIWPETFSFTTHEALSTGMPVLAFALGAQGDAVETAPNGIALPFDGDPATDAQTLLAAVLAQGDAV</sequence>
<dbReference type="Proteomes" id="UP000032232">
    <property type="component" value="Unassembled WGS sequence"/>
</dbReference>
<feature type="domain" description="Glycosyltransferase 2-like" evidence="4">
    <location>
        <begin position="172"/>
        <end position="287"/>
    </location>
</feature>
<proteinExistence type="inferred from homology"/>
<dbReference type="Pfam" id="PF00535">
    <property type="entry name" value="Glycos_transf_2"/>
    <property type="match status" value="1"/>
</dbReference>
<dbReference type="PANTHER" id="PTHR43179:SF12">
    <property type="entry name" value="GALACTOFURANOSYLTRANSFERASE GLFT2"/>
    <property type="match status" value="1"/>
</dbReference>
<dbReference type="InterPro" id="IPR029044">
    <property type="entry name" value="Nucleotide-diphossugar_trans"/>
</dbReference>
<keyword evidence="3 5" id="KW-0808">Transferase</keyword>
<gene>
    <name evidence="5" type="ORF">jaqu_27110</name>
</gene>
<dbReference type="STRING" id="935700.jaqu_27110"/>
<comment type="caution">
    <text evidence="5">The sequence shown here is derived from an EMBL/GenBank/DDBJ whole genome shotgun (WGS) entry which is preliminary data.</text>
</comment>
<evidence type="ECO:0000256" key="3">
    <source>
        <dbReference type="ARBA" id="ARBA00022679"/>
    </source>
</evidence>
<dbReference type="SUPFAM" id="SSF53448">
    <property type="entry name" value="Nucleotide-diphospho-sugar transferases"/>
    <property type="match status" value="1"/>
</dbReference>
<organism evidence="5 6">
    <name type="scientific">Jannaschia aquimarina</name>
    <dbReference type="NCBI Taxonomy" id="935700"/>
    <lineage>
        <taxon>Bacteria</taxon>
        <taxon>Pseudomonadati</taxon>
        <taxon>Pseudomonadota</taxon>
        <taxon>Alphaproteobacteria</taxon>
        <taxon>Rhodobacterales</taxon>
        <taxon>Roseobacteraceae</taxon>
        <taxon>Jannaschia</taxon>
    </lineage>
</organism>
<dbReference type="RefSeq" id="WP_052500968.1">
    <property type="nucleotide sequence ID" value="NZ_FZPF01000009.1"/>
</dbReference>
<dbReference type="PATRIC" id="fig|935700.4.peg.2804"/>
<evidence type="ECO:0000259" key="4">
    <source>
        <dbReference type="Pfam" id="PF00535"/>
    </source>
</evidence>
<evidence type="ECO:0000313" key="5">
    <source>
        <dbReference type="EMBL" id="KIT15614.1"/>
    </source>
</evidence>
<evidence type="ECO:0000256" key="2">
    <source>
        <dbReference type="ARBA" id="ARBA00022676"/>
    </source>
</evidence>
<accession>A0A0D1ED11</accession>
<reference evidence="5 6" key="1">
    <citation type="submission" date="2015-02" db="EMBL/GenBank/DDBJ databases">
        <title>Genome Sequence of Jannaschia aquimarina DSM28248, a member of the Roseobacter clade.</title>
        <authorList>
            <person name="Voget S."/>
            <person name="Daniel R."/>
        </authorList>
    </citation>
    <scope>NUCLEOTIDE SEQUENCE [LARGE SCALE GENOMIC DNA]</scope>
    <source>
        <strain evidence="5 6">GSW-M26</strain>
    </source>
</reference>
<dbReference type="SUPFAM" id="SSF53756">
    <property type="entry name" value="UDP-Glycosyltransferase/glycogen phosphorylase"/>
    <property type="match status" value="1"/>
</dbReference>
<evidence type="ECO:0000256" key="1">
    <source>
        <dbReference type="ARBA" id="ARBA00006739"/>
    </source>
</evidence>
<keyword evidence="2" id="KW-0328">Glycosyltransferase</keyword>
<dbReference type="PANTHER" id="PTHR43179">
    <property type="entry name" value="RHAMNOSYLTRANSFERASE WBBL"/>
    <property type="match status" value="1"/>
</dbReference>
<dbReference type="EMBL" id="JYFE01000048">
    <property type="protein sequence ID" value="KIT15614.1"/>
    <property type="molecule type" value="Genomic_DNA"/>
</dbReference>
<dbReference type="InterPro" id="IPR001173">
    <property type="entry name" value="Glyco_trans_2-like"/>
</dbReference>